<dbReference type="AlphaFoldDB" id="A0AAU7VPV9"/>
<sequence>MAKKIGKYTYKLDSSINIVSSATVTGPKEKKGPYGKHFDLSYSELTCGEKSFEKAEKKLMKDAIEKALDCKKFTNNDVDVFIAGDLLNQIITSNFTAAELSIPFLGLFGACSTFVEGLIVGSIFLESGCGERVVTATSSHYAAVERQYRFPTEYGGQVPGYAQHTVTGAGSTVLEVKKKGPSITHFTVGKVYDKGIKDPYDMGSAMAPSAADTLKNIFDDTNQNPEDFDLILTGDLGQVGSKILKDLLNEGGYFLGTNYMDCGAEIYGDDPSALSGGSGCSCSALMTLGYYLKQNEYKKIIIVATGSLHSPTSYQQGNSIPTIAHGVIIEKKEDM</sequence>
<reference evidence="1" key="1">
    <citation type="journal article" date="2013" name="Extremophiles">
        <title>Proteinivorax tanatarense gen. nov., sp. nov., an anaerobic, haloalkaliphilic, proteolytic bacterium isolated from a decaying algal bloom, and proposal of Proteinivoraceae fam. nov.</title>
        <authorList>
            <person name="Kevbrin V."/>
            <person name="Boltyanskaya Y."/>
            <person name="Zhilina T."/>
            <person name="Kolganova T."/>
            <person name="Lavrentjeva E."/>
            <person name="Kuznetsov B."/>
        </authorList>
    </citation>
    <scope>NUCLEOTIDE SEQUENCE</scope>
    <source>
        <strain evidence="1">Z-910T</strain>
    </source>
</reference>
<gene>
    <name evidence="1" type="primary">spoVAD</name>
    <name evidence="1" type="ORF">PRVXT_001149</name>
</gene>
<dbReference type="Gene3D" id="3.40.47.40">
    <property type="entry name" value="Stage V sporulation protein AD"/>
    <property type="match status" value="1"/>
</dbReference>
<dbReference type="Pfam" id="PF07451">
    <property type="entry name" value="SpoVAD"/>
    <property type="match status" value="1"/>
</dbReference>
<dbReference type="GO" id="GO:0016746">
    <property type="term" value="F:acyltransferase activity"/>
    <property type="evidence" value="ECO:0007669"/>
    <property type="project" value="InterPro"/>
</dbReference>
<dbReference type="RefSeq" id="WP_350344717.1">
    <property type="nucleotide sequence ID" value="NZ_CP158367.1"/>
</dbReference>
<reference evidence="1" key="2">
    <citation type="submission" date="2024-06" db="EMBL/GenBank/DDBJ databases">
        <authorList>
            <person name="Petrova K.O."/>
            <person name="Toshchakov S.V."/>
            <person name="Boltjanskaja Y.V."/>
            <person name="Kevbrin V."/>
        </authorList>
    </citation>
    <scope>NUCLEOTIDE SEQUENCE</scope>
    <source>
        <strain evidence="1">Z-910T</strain>
    </source>
</reference>
<dbReference type="InterPro" id="IPR016039">
    <property type="entry name" value="Thiolase-like"/>
</dbReference>
<dbReference type="NCBIfam" id="TIGR02845">
    <property type="entry name" value="spore_V_AD"/>
    <property type="match status" value="1"/>
</dbReference>
<proteinExistence type="predicted"/>
<dbReference type="InterPro" id="IPR038369">
    <property type="entry name" value="SpoVAD_sf"/>
</dbReference>
<protein>
    <submittedName>
        <fullName evidence="1">Stage V sporulation protein AD</fullName>
    </submittedName>
</protein>
<name>A0AAU7VPV9_9FIRM</name>
<organism evidence="1">
    <name type="scientific">Proteinivorax tanatarense</name>
    <dbReference type="NCBI Taxonomy" id="1260629"/>
    <lineage>
        <taxon>Bacteria</taxon>
        <taxon>Bacillati</taxon>
        <taxon>Bacillota</taxon>
        <taxon>Clostridia</taxon>
        <taxon>Eubacteriales</taxon>
        <taxon>Proteinivoracaceae</taxon>
        <taxon>Proteinivorax</taxon>
    </lineage>
</organism>
<dbReference type="EMBL" id="CP158367">
    <property type="protein sequence ID" value="XBX75982.1"/>
    <property type="molecule type" value="Genomic_DNA"/>
</dbReference>
<evidence type="ECO:0000313" key="1">
    <source>
        <dbReference type="EMBL" id="XBX75982.1"/>
    </source>
</evidence>
<accession>A0AAU7VPV9</accession>
<dbReference type="PIRSF" id="PIRSF011570">
    <property type="entry name" value="SpoVAD"/>
    <property type="match status" value="1"/>
</dbReference>
<dbReference type="SUPFAM" id="SSF53901">
    <property type="entry name" value="Thiolase-like"/>
    <property type="match status" value="1"/>
</dbReference>
<dbReference type="NCBIfam" id="NF006160">
    <property type="entry name" value="PRK08304.1"/>
    <property type="match status" value="1"/>
</dbReference>
<dbReference type="InterPro" id="IPR010894">
    <property type="entry name" value="SpoVAD"/>
</dbReference>